<evidence type="ECO:0000313" key="2">
    <source>
        <dbReference type="Proteomes" id="UP000243459"/>
    </source>
</evidence>
<evidence type="ECO:0000313" key="1">
    <source>
        <dbReference type="EMBL" id="ONK76220.1"/>
    </source>
</evidence>
<dbReference type="PANTHER" id="PTHR23077">
    <property type="entry name" value="AAA-FAMILY ATPASE"/>
    <property type="match status" value="1"/>
</dbReference>
<accession>A0A5P1FI10</accession>
<dbReference type="AlphaFoldDB" id="A0A5P1FI10"/>
<name>A0A5P1FI10_ASPOF</name>
<dbReference type="Proteomes" id="UP000243459">
    <property type="component" value="Chromosome 3"/>
</dbReference>
<proteinExistence type="predicted"/>
<dbReference type="GO" id="GO:0005829">
    <property type="term" value="C:cytosol"/>
    <property type="evidence" value="ECO:0007669"/>
    <property type="project" value="TreeGrafter"/>
</dbReference>
<gene>
    <name evidence="1" type="ORF">A4U43_C03F25260</name>
</gene>
<keyword evidence="2" id="KW-1185">Reference proteome</keyword>
<dbReference type="GO" id="GO:0005778">
    <property type="term" value="C:peroxisomal membrane"/>
    <property type="evidence" value="ECO:0007669"/>
    <property type="project" value="TreeGrafter"/>
</dbReference>
<dbReference type="GO" id="GO:0016887">
    <property type="term" value="F:ATP hydrolysis activity"/>
    <property type="evidence" value="ECO:0007669"/>
    <property type="project" value="TreeGrafter"/>
</dbReference>
<dbReference type="GO" id="GO:0016558">
    <property type="term" value="P:protein import into peroxisome matrix"/>
    <property type="evidence" value="ECO:0007669"/>
    <property type="project" value="TreeGrafter"/>
</dbReference>
<dbReference type="Gene3D" id="1.10.8.60">
    <property type="match status" value="1"/>
</dbReference>
<dbReference type="InterPro" id="IPR027417">
    <property type="entry name" value="P-loop_NTPase"/>
</dbReference>
<dbReference type="Gene3D" id="3.40.50.300">
    <property type="entry name" value="P-loop containing nucleotide triphosphate hydrolases"/>
    <property type="match status" value="1"/>
</dbReference>
<dbReference type="Gramene" id="ONK76220">
    <property type="protein sequence ID" value="ONK76220"/>
    <property type="gene ID" value="A4U43_C03F25260"/>
</dbReference>
<reference evidence="2" key="1">
    <citation type="journal article" date="2017" name="Nat. Commun.">
        <title>The asparagus genome sheds light on the origin and evolution of a young Y chromosome.</title>
        <authorList>
            <person name="Harkess A."/>
            <person name="Zhou J."/>
            <person name="Xu C."/>
            <person name="Bowers J.E."/>
            <person name="Van der Hulst R."/>
            <person name="Ayyampalayam S."/>
            <person name="Mercati F."/>
            <person name="Riccardi P."/>
            <person name="McKain M.R."/>
            <person name="Kakrana A."/>
            <person name="Tang H."/>
            <person name="Ray J."/>
            <person name="Groenendijk J."/>
            <person name="Arikit S."/>
            <person name="Mathioni S.M."/>
            <person name="Nakano M."/>
            <person name="Shan H."/>
            <person name="Telgmann-Rauber A."/>
            <person name="Kanno A."/>
            <person name="Yue Z."/>
            <person name="Chen H."/>
            <person name="Li W."/>
            <person name="Chen Y."/>
            <person name="Xu X."/>
            <person name="Zhang Y."/>
            <person name="Luo S."/>
            <person name="Chen H."/>
            <person name="Gao J."/>
            <person name="Mao Z."/>
            <person name="Pires J.C."/>
            <person name="Luo M."/>
            <person name="Kudrna D."/>
            <person name="Wing R.A."/>
            <person name="Meyers B.C."/>
            <person name="Yi K."/>
            <person name="Kong H."/>
            <person name="Lavrijsen P."/>
            <person name="Sunseri F."/>
            <person name="Falavigna A."/>
            <person name="Ye Y."/>
            <person name="Leebens-Mack J.H."/>
            <person name="Chen G."/>
        </authorList>
    </citation>
    <scope>NUCLEOTIDE SEQUENCE [LARGE SCALE GENOMIC DNA]</scope>
    <source>
        <strain evidence="2">cv. DH0086</strain>
    </source>
</reference>
<dbReference type="EMBL" id="CM007383">
    <property type="protein sequence ID" value="ONK76220.1"/>
    <property type="molecule type" value="Genomic_DNA"/>
</dbReference>
<protein>
    <submittedName>
        <fullName evidence="1">Uncharacterized protein</fullName>
    </submittedName>
</protein>
<dbReference type="InterPro" id="IPR050168">
    <property type="entry name" value="AAA_ATPase_domain"/>
</dbReference>
<dbReference type="PANTHER" id="PTHR23077:SF9">
    <property type="entry name" value="PEROXISOMAL ATPASE PEX6"/>
    <property type="match status" value="1"/>
</dbReference>
<organism evidence="1 2">
    <name type="scientific">Asparagus officinalis</name>
    <name type="common">Garden asparagus</name>
    <dbReference type="NCBI Taxonomy" id="4686"/>
    <lineage>
        <taxon>Eukaryota</taxon>
        <taxon>Viridiplantae</taxon>
        <taxon>Streptophyta</taxon>
        <taxon>Embryophyta</taxon>
        <taxon>Tracheophyta</taxon>
        <taxon>Spermatophyta</taxon>
        <taxon>Magnoliopsida</taxon>
        <taxon>Liliopsida</taxon>
        <taxon>Asparagales</taxon>
        <taxon>Asparagaceae</taxon>
        <taxon>Asparagoideae</taxon>
        <taxon>Asparagus</taxon>
    </lineage>
</organism>
<sequence>MDIPFVRISCAKFNESTDMHLVYFYFAILMFGNLSSNEGSTFDQVGIISEVASIIREFTEPFSEDEESYSRPPANHGLNLMMTFLVDQYLVEVKRVSRHPVLLVVAADSSEGLQPPIRHCFSHEIVMSPLTEAQRADMLSSSLEGVSKIQRENIRDDLIKDVIGQTSGFMPMDINGLVADDSANFVHRILNDKDNNGSRESGEKTISKVMLAQAVPGSSSSIKVQCSSEVEKHLSLGTMI</sequence>